<organism evidence="2 3">
    <name type="scientific">Gymnopus androsaceus JB14</name>
    <dbReference type="NCBI Taxonomy" id="1447944"/>
    <lineage>
        <taxon>Eukaryota</taxon>
        <taxon>Fungi</taxon>
        <taxon>Dikarya</taxon>
        <taxon>Basidiomycota</taxon>
        <taxon>Agaricomycotina</taxon>
        <taxon>Agaricomycetes</taxon>
        <taxon>Agaricomycetidae</taxon>
        <taxon>Agaricales</taxon>
        <taxon>Marasmiineae</taxon>
        <taxon>Omphalotaceae</taxon>
        <taxon>Gymnopus</taxon>
    </lineage>
</organism>
<dbReference type="Pfam" id="PF00294">
    <property type="entry name" value="PfkB"/>
    <property type="match status" value="1"/>
</dbReference>
<dbReference type="InterPro" id="IPR011611">
    <property type="entry name" value="PfkB_dom"/>
</dbReference>
<evidence type="ECO:0000313" key="3">
    <source>
        <dbReference type="Proteomes" id="UP000799118"/>
    </source>
</evidence>
<dbReference type="OrthoDB" id="497927at2759"/>
<dbReference type="PANTHER" id="PTHR47098">
    <property type="entry name" value="PROTEIN MAK32"/>
    <property type="match status" value="1"/>
</dbReference>
<dbReference type="SUPFAM" id="SSF53613">
    <property type="entry name" value="Ribokinase-like"/>
    <property type="match status" value="1"/>
</dbReference>
<evidence type="ECO:0000259" key="1">
    <source>
        <dbReference type="Pfam" id="PF00294"/>
    </source>
</evidence>
<dbReference type="PANTHER" id="PTHR47098:SF2">
    <property type="entry name" value="PROTEIN MAK32"/>
    <property type="match status" value="1"/>
</dbReference>
<dbReference type="InterPro" id="IPR029056">
    <property type="entry name" value="Ribokinase-like"/>
</dbReference>
<dbReference type="AlphaFoldDB" id="A0A6A4HLR5"/>
<dbReference type="Proteomes" id="UP000799118">
    <property type="component" value="Unassembled WGS sequence"/>
</dbReference>
<accession>A0A6A4HLR5</accession>
<gene>
    <name evidence="2" type="ORF">BT96DRAFT_920374</name>
</gene>
<proteinExistence type="predicted"/>
<sequence length="320" mass="34807">MASTKSVVTLGMFIIDEFSYTDLDGNTTKASTSEESIGGGGTYAAIGARIWLPPNKVGMVVDKGYDFPSEIESKLNMYGAEIEALTTRALNLYRGEIRGFQYLTPRIRITPRDLVNTALDTPRMLHFICSPSRASVILSEIQELDTWNPLTIYEPIPDRCVPEELAALTRVLPSIDILSPNAEEALSLLSIPIVHPIAKPVVEEAANRFLQLGAKNTVIIRSGALGAYVLTREAGGKWIDAYWTEADASKIVDVTGGGNSFLGGLSAGLELANRGHIRSVATFYATQDGLPAVTQSNDNSVQWNNDSPLRRLEVLKGRHT</sequence>
<dbReference type="Gene3D" id="3.40.1190.20">
    <property type="match status" value="1"/>
</dbReference>
<protein>
    <submittedName>
        <fullName evidence="2">Ribokinase-like protein</fullName>
    </submittedName>
</protein>
<keyword evidence="3" id="KW-1185">Reference proteome</keyword>
<evidence type="ECO:0000313" key="2">
    <source>
        <dbReference type="EMBL" id="KAE9399016.1"/>
    </source>
</evidence>
<feature type="domain" description="Carbohydrate kinase PfkB" evidence="1">
    <location>
        <begin position="165"/>
        <end position="269"/>
    </location>
</feature>
<name>A0A6A4HLR5_9AGAR</name>
<dbReference type="EMBL" id="ML769474">
    <property type="protein sequence ID" value="KAE9399016.1"/>
    <property type="molecule type" value="Genomic_DNA"/>
</dbReference>
<reference evidence="2" key="1">
    <citation type="journal article" date="2019" name="Environ. Microbiol.">
        <title>Fungal ecological strategies reflected in gene transcription - a case study of two litter decomposers.</title>
        <authorList>
            <person name="Barbi F."/>
            <person name="Kohler A."/>
            <person name="Barry K."/>
            <person name="Baskaran P."/>
            <person name="Daum C."/>
            <person name="Fauchery L."/>
            <person name="Ihrmark K."/>
            <person name="Kuo A."/>
            <person name="LaButti K."/>
            <person name="Lipzen A."/>
            <person name="Morin E."/>
            <person name="Grigoriev I.V."/>
            <person name="Henrissat B."/>
            <person name="Lindahl B."/>
            <person name="Martin F."/>
        </authorList>
    </citation>
    <scope>NUCLEOTIDE SEQUENCE</scope>
    <source>
        <strain evidence="2">JB14</strain>
    </source>
</reference>